<evidence type="ECO:0000313" key="3">
    <source>
        <dbReference type="Proteomes" id="UP000784294"/>
    </source>
</evidence>
<comment type="caution">
    <text evidence="2">The sequence shown here is derived from an EMBL/GenBank/DDBJ whole genome shotgun (WGS) entry which is preliminary data.</text>
</comment>
<feature type="region of interest" description="Disordered" evidence="1">
    <location>
        <begin position="1"/>
        <end position="24"/>
    </location>
</feature>
<keyword evidence="3" id="KW-1185">Reference proteome</keyword>
<sequence length="147" mass="16813">MNLKELPSDCTDDAEPSKENHSIYPFPITSKEETLNKQNISPRPVLYPQALRQLLTGRRDVDTAYVHRETTGPERQTVLAAGAFHGLTEPWKHTASTLIFWERFSPLYVYFVMLSEETEAYRAVLNLKYNTDEPIASGIHGILSDFR</sequence>
<accession>A0A448X4M1</accession>
<evidence type="ECO:0000256" key="1">
    <source>
        <dbReference type="SAM" id="MobiDB-lite"/>
    </source>
</evidence>
<gene>
    <name evidence="2" type="ORF">PXEA_LOCUS21362</name>
</gene>
<dbReference type="AlphaFoldDB" id="A0A448X4M1"/>
<dbReference type="Proteomes" id="UP000784294">
    <property type="component" value="Unassembled WGS sequence"/>
</dbReference>
<dbReference type="EMBL" id="CAAALY010090987">
    <property type="protein sequence ID" value="VEL27922.1"/>
    <property type="molecule type" value="Genomic_DNA"/>
</dbReference>
<proteinExistence type="predicted"/>
<organism evidence="2 3">
    <name type="scientific">Protopolystoma xenopodis</name>
    <dbReference type="NCBI Taxonomy" id="117903"/>
    <lineage>
        <taxon>Eukaryota</taxon>
        <taxon>Metazoa</taxon>
        <taxon>Spiralia</taxon>
        <taxon>Lophotrochozoa</taxon>
        <taxon>Platyhelminthes</taxon>
        <taxon>Monogenea</taxon>
        <taxon>Polyopisthocotylea</taxon>
        <taxon>Polystomatidea</taxon>
        <taxon>Polystomatidae</taxon>
        <taxon>Protopolystoma</taxon>
    </lineage>
</organism>
<evidence type="ECO:0000313" key="2">
    <source>
        <dbReference type="EMBL" id="VEL27922.1"/>
    </source>
</evidence>
<reference evidence="2" key="1">
    <citation type="submission" date="2018-11" db="EMBL/GenBank/DDBJ databases">
        <authorList>
            <consortium name="Pathogen Informatics"/>
        </authorList>
    </citation>
    <scope>NUCLEOTIDE SEQUENCE</scope>
</reference>
<name>A0A448X4M1_9PLAT</name>
<protein>
    <submittedName>
        <fullName evidence="2">Uncharacterized protein</fullName>
    </submittedName>
</protein>